<keyword evidence="2" id="KW-0472">Membrane</keyword>
<keyword evidence="2" id="KW-0812">Transmembrane</keyword>
<keyword evidence="2" id="KW-1133">Transmembrane helix</keyword>
<dbReference type="PANTHER" id="PTHR35997:SF5">
    <property type="entry name" value="OS09G0539700 PROTEIN"/>
    <property type="match status" value="1"/>
</dbReference>
<dbReference type="EMBL" id="JAAARO010000006">
    <property type="protein sequence ID" value="KAF5746852.1"/>
    <property type="molecule type" value="Genomic_DNA"/>
</dbReference>
<dbReference type="AlphaFoldDB" id="A0A7J7DKG2"/>
<name>A0A7J7DKG2_TRIWF</name>
<gene>
    <name evidence="3" type="ORF">HS088_TW06G01028</name>
</gene>
<evidence type="ECO:0000256" key="2">
    <source>
        <dbReference type="SAM" id="Phobius"/>
    </source>
</evidence>
<dbReference type="InParanoid" id="A0A7J7DKG2"/>
<reference evidence="3 4" key="1">
    <citation type="journal article" date="2020" name="Nat. Commun.">
        <title>Genome of Tripterygium wilfordii and identification of cytochrome P450 involved in triptolide biosynthesis.</title>
        <authorList>
            <person name="Tu L."/>
            <person name="Su P."/>
            <person name="Zhang Z."/>
            <person name="Gao L."/>
            <person name="Wang J."/>
            <person name="Hu T."/>
            <person name="Zhou J."/>
            <person name="Zhang Y."/>
            <person name="Zhao Y."/>
            <person name="Liu Y."/>
            <person name="Song Y."/>
            <person name="Tong Y."/>
            <person name="Lu Y."/>
            <person name="Yang J."/>
            <person name="Xu C."/>
            <person name="Jia M."/>
            <person name="Peters R.J."/>
            <person name="Huang L."/>
            <person name="Gao W."/>
        </authorList>
    </citation>
    <scope>NUCLEOTIDE SEQUENCE [LARGE SCALE GENOMIC DNA]</scope>
    <source>
        <strain evidence="4">cv. XIE 37</strain>
        <tissue evidence="3">Leaf</tissue>
    </source>
</reference>
<organism evidence="3 4">
    <name type="scientific">Tripterygium wilfordii</name>
    <name type="common">Thunder God vine</name>
    <dbReference type="NCBI Taxonomy" id="458696"/>
    <lineage>
        <taxon>Eukaryota</taxon>
        <taxon>Viridiplantae</taxon>
        <taxon>Streptophyta</taxon>
        <taxon>Embryophyta</taxon>
        <taxon>Tracheophyta</taxon>
        <taxon>Spermatophyta</taxon>
        <taxon>Magnoliopsida</taxon>
        <taxon>eudicotyledons</taxon>
        <taxon>Gunneridae</taxon>
        <taxon>Pentapetalae</taxon>
        <taxon>rosids</taxon>
        <taxon>fabids</taxon>
        <taxon>Celastrales</taxon>
        <taxon>Celastraceae</taxon>
        <taxon>Tripterygium</taxon>
    </lineage>
</organism>
<feature type="region of interest" description="Disordered" evidence="1">
    <location>
        <begin position="49"/>
        <end position="105"/>
    </location>
</feature>
<dbReference type="OrthoDB" id="1725777at2759"/>
<feature type="region of interest" description="Disordered" evidence="1">
    <location>
        <begin position="132"/>
        <end position="152"/>
    </location>
</feature>
<dbReference type="PANTHER" id="PTHR35997">
    <property type="entry name" value="COTTON FIBER PROTEIN-RELATED"/>
    <property type="match status" value="1"/>
</dbReference>
<feature type="compositionally biased region" description="Basic and acidic residues" evidence="1">
    <location>
        <begin position="91"/>
        <end position="101"/>
    </location>
</feature>
<accession>A0A7J7DKG2</accession>
<feature type="transmembrane region" description="Helical" evidence="2">
    <location>
        <begin position="20"/>
        <end position="42"/>
    </location>
</feature>
<evidence type="ECO:0000256" key="1">
    <source>
        <dbReference type="SAM" id="MobiDB-lite"/>
    </source>
</evidence>
<evidence type="ECO:0000313" key="4">
    <source>
        <dbReference type="Proteomes" id="UP000593562"/>
    </source>
</evidence>
<dbReference type="FunCoup" id="A0A7J7DKG2">
    <property type="interactions" value="21"/>
</dbReference>
<sequence length="169" mass="19867">MALLIYCLKQVVKFCFVEQWRVRVFLVLNMVLLAIYFCSIYANSESEESNCNEEMKTKRQYRRPVSVEAGSDSDNSMKIRNAEDEIEQEEEQKQEHVKVDGKSTTTEISEEELNKRVEAFITMFRQHLASDARRSRNHQFLSSKKQTENLRSQKECNLTQKVRCVTVQV</sequence>
<comment type="caution">
    <text evidence="3">The sequence shown here is derived from an EMBL/GenBank/DDBJ whole genome shotgun (WGS) entry which is preliminary data.</text>
</comment>
<dbReference type="Proteomes" id="UP000593562">
    <property type="component" value="Unassembled WGS sequence"/>
</dbReference>
<keyword evidence="4" id="KW-1185">Reference proteome</keyword>
<evidence type="ECO:0000313" key="3">
    <source>
        <dbReference type="EMBL" id="KAF5746852.1"/>
    </source>
</evidence>
<protein>
    <submittedName>
        <fullName evidence="3">Uncharacterized protein</fullName>
    </submittedName>
</protein>
<proteinExistence type="predicted"/>